<dbReference type="PANTHER" id="PTHR13593:SF113">
    <property type="entry name" value="SI:DKEY-266F7.9"/>
    <property type="match status" value="1"/>
</dbReference>
<feature type="domain" description="Phosphatidylinositol-specific phospholipase C X" evidence="7">
    <location>
        <begin position="117"/>
        <end position="270"/>
    </location>
</feature>
<dbReference type="EC" id="4.6.1.13" evidence="2"/>
<dbReference type="Pfam" id="PF00388">
    <property type="entry name" value="PI-PLC-X"/>
    <property type="match status" value="1"/>
</dbReference>
<keyword evidence="9" id="KW-1185">Reference proteome</keyword>
<dbReference type="GO" id="GO:0006629">
    <property type="term" value="P:lipid metabolic process"/>
    <property type="evidence" value="ECO:0007669"/>
    <property type="project" value="InterPro"/>
</dbReference>
<dbReference type="PANTHER" id="PTHR13593">
    <property type="match status" value="1"/>
</dbReference>
<dbReference type="SMART" id="SM00148">
    <property type="entry name" value="PLCXc"/>
    <property type="match status" value="1"/>
</dbReference>
<sequence>MPGCAASSICCSTKETILPIRFSATTSSCVSMVMGCPREVAAIIRHCPAAGLNEDHNFAGMASCASIPSSQARLCSKGRPPEYSGPRRAVVATRQPHQTQGRMTMPHTPQDWMSEPRIQSRPLHEILIPGTHDSGTEGYTVGSPSRTQYYKINEQLAGGVRFLDMRLAYNSAEDNFHVVHSGDVASWLNFDTVVKWCADFLVANPGETILMSIKQEGSFPGGEDAFGRGLTAWHEKHVKNGDWKKDLWYTDASAIPTVAQASGRIVLLRRYVTPLAPSPADIFFGGFNLAPINSAPQGSFQVSPPILSFPVGDLQTTVYCAYQDQFTYGGTDKETAIDNLLTEMASATFYKGVPLHQAWFFNFASTASPGPLRAANEINPWLQQKLSALKHKIYGVLITDYAQPAEWQQIVAINFR</sequence>
<dbReference type="SUPFAM" id="SSF51695">
    <property type="entry name" value="PLC-like phosphodiesterases"/>
    <property type="match status" value="1"/>
</dbReference>
<dbReference type="InterPro" id="IPR017946">
    <property type="entry name" value="PLC-like_Pdiesterase_TIM-brl"/>
</dbReference>
<evidence type="ECO:0000256" key="5">
    <source>
        <dbReference type="ARBA" id="ARBA00030782"/>
    </source>
</evidence>
<dbReference type="EMBL" id="QUSW01000002">
    <property type="protein sequence ID" value="RQP25072.1"/>
    <property type="molecule type" value="Genomic_DNA"/>
</dbReference>
<evidence type="ECO:0000256" key="2">
    <source>
        <dbReference type="ARBA" id="ARBA00012581"/>
    </source>
</evidence>
<gene>
    <name evidence="8" type="ORF">DZC73_09465</name>
</gene>
<accession>A0A3N7J2A5</accession>
<dbReference type="GO" id="GO:0004436">
    <property type="term" value="F:phosphatidylinositol diacylglycerol-lyase activity"/>
    <property type="evidence" value="ECO:0007669"/>
    <property type="project" value="UniProtKB-EC"/>
</dbReference>
<dbReference type="PROSITE" id="PS50007">
    <property type="entry name" value="PIPLC_X_DOMAIN"/>
    <property type="match status" value="1"/>
</dbReference>
<comment type="caution">
    <text evidence="8">The sequence shown here is derived from an EMBL/GenBank/DDBJ whole genome shotgun (WGS) entry which is preliminary data.</text>
</comment>
<organism evidence="8 9">
    <name type="scientific">Piscinibacter terrae</name>
    <dbReference type="NCBI Taxonomy" id="2496871"/>
    <lineage>
        <taxon>Bacteria</taxon>
        <taxon>Pseudomonadati</taxon>
        <taxon>Pseudomonadota</taxon>
        <taxon>Betaproteobacteria</taxon>
        <taxon>Burkholderiales</taxon>
        <taxon>Sphaerotilaceae</taxon>
        <taxon>Piscinibacter</taxon>
    </lineage>
</organism>
<dbReference type="AlphaFoldDB" id="A0A3N7J2A5"/>
<protein>
    <recommendedName>
        <fullName evidence="3">1-phosphatidylinositol phosphodiesterase</fullName>
        <ecNumber evidence="2">4.6.1.13</ecNumber>
    </recommendedName>
    <alternativeName>
        <fullName evidence="4">Phosphatidylinositol diacylglycerol-lyase</fullName>
    </alternativeName>
    <alternativeName>
        <fullName evidence="5">Phosphatidylinositol-specific phospholipase C</fullName>
    </alternativeName>
</protein>
<evidence type="ECO:0000256" key="4">
    <source>
        <dbReference type="ARBA" id="ARBA00030474"/>
    </source>
</evidence>
<dbReference type="Proteomes" id="UP000267464">
    <property type="component" value="Unassembled WGS sequence"/>
</dbReference>
<dbReference type="GO" id="GO:0008081">
    <property type="term" value="F:phosphoric diester hydrolase activity"/>
    <property type="evidence" value="ECO:0007669"/>
    <property type="project" value="InterPro"/>
</dbReference>
<reference evidence="8 9" key="2">
    <citation type="submission" date="2018-12" db="EMBL/GenBank/DDBJ databases">
        <title>Rhizobacter gummiphilus sp. nov., a rubber-degrading bacterium isolated from the soil of a botanical garden in Japan.</title>
        <authorList>
            <person name="Shunsuke S.S."/>
        </authorList>
    </citation>
    <scope>NUCLEOTIDE SEQUENCE [LARGE SCALE GENOMIC DNA]</scope>
    <source>
        <strain evidence="8 9">S-16</strain>
    </source>
</reference>
<feature type="region of interest" description="Disordered" evidence="6">
    <location>
        <begin position="75"/>
        <end position="112"/>
    </location>
</feature>
<evidence type="ECO:0000313" key="9">
    <source>
        <dbReference type="Proteomes" id="UP000267464"/>
    </source>
</evidence>
<evidence type="ECO:0000259" key="7">
    <source>
        <dbReference type="SMART" id="SM00148"/>
    </source>
</evidence>
<evidence type="ECO:0000313" key="8">
    <source>
        <dbReference type="EMBL" id="RQP25072.1"/>
    </source>
</evidence>
<comment type="catalytic activity">
    <reaction evidence="1">
        <text>a 1,2-diacyl-sn-glycero-3-phospho-(1D-myo-inositol) = 1D-myo-inositol 1,2-cyclic phosphate + a 1,2-diacyl-sn-glycerol</text>
        <dbReference type="Rhea" id="RHEA:17093"/>
        <dbReference type="ChEBI" id="CHEBI:17815"/>
        <dbReference type="ChEBI" id="CHEBI:57880"/>
        <dbReference type="ChEBI" id="CHEBI:58484"/>
        <dbReference type="EC" id="4.6.1.13"/>
    </reaction>
</comment>
<evidence type="ECO:0000256" key="3">
    <source>
        <dbReference type="ARBA" id="ARBA00019758"/>
    </source>
</evidence>
<dbReference type="InterPro" id="IPR000909">
    <property type="entry name" value="PLipase_C_PInositol-sp_X_dom"/>
</dbReference>
<dbReference type="Gene3D" id="3.20.20.190">
    <property type="entry name" value="Phosphatidylinositol (PI) phosphodiesterase"/>
    <property type="match status" value="1"/>
</dbReference>
<evidence type="ECO:0000256" key="1">
    <source>
        <dbReference type="ARBA" id="ARBA00001316"/>
    </source>
</evidence>
<evidence type="ECO:0000256" key="6">
    <source>
        <dbReference type="SAM" id="MobiDB-lite"/>
    </source>
</evidence>
<name>A0A3N7J2A5_9BURK</name>
<dbReference type="InterPro" id="IPR051057">
    <property type="entry name" value="PI-PLC_domain"/>
</dbReference>
<reference evidence="8 9" key="1">
    <citation type="submission" date="2018-08" db="EMBL/GenBank/DDBJ databases">
        <authorList>
            <person name="Khan S.A."/>
            <person name="Jeon C.O."/>
            <person name="Chun B.H."/>
            <person name="Jeong S.E."/>
        </authorList>
    </citation>
    <scope>NUCLEOTIDE SEQUENCE [LARGE SCALE GENOMIC DNA]</scope>
    <source>
        <strain evidence="8 9">S-16</strain>
    </source>
</reference>
<proteinExistence type="predicted"/>